<dbReference type="SUPFAM" id="SSF55194">
    <property type="entry name" value="Ribosome recycling factor, RRF"/>
    <property type="match status" value="1"/>
</dbReference>
<dbReference type="InterPro" id="IPR002661">
    <property type="entry name" value="Ribosome_recyc_fac"/>
</dbReference>
<dbReference type="FunFam" id="3.30.1360.40:FF:000001">
    <property type="entry name" value="Ribosome-recycling factor"/>
    <property type="match status" value="1"/>
</dbReference>
<dbReference type="Gene3D" id="3.30.1360.40">
    <property type="match status" value="1"/>
</dbReference>
<comment type="caution">
    <text evidence="7">The sequence shown here is derived from an EMBL/GenBank/DDBJ whole genome shotgun (WGS) entry which is preliminary data.</text>
</comment>
<gene>
    <name evidence="7" type="ORF">CVIRNUC_000680</name>
</gene>
<evidence type="ECO:0000256" key="5">
    <source>
        <dbReference type="ARBA" id="ARBA00032397"/>
    </source>
</evidence>
<dbReference type="Pfam" id="PF01765">
    <property type="entry name" value="RRF"/>
    <property type="match status" value="1"/>
</dbReference>
<dbReference type="AlphaFoldDB" id="A0AAV1HQZ9"/>
<dbReference type="EMBL" id="CAUYUE010000001">
    <property type="protein sequence ID" value="CAK0736031.1"/>
    <property type="molecule type" value="Genomic_DNA"/>
</dbReference>
<feature type="domain" description="Ribosome recycling factor" evidence="6">
    <location>
        <begin position="86"/>
        <end position="242"/>
    </location>
</feature>
<dbReference type="PANTHER" id="PTHR20982">
    <property type="entry name" value="RIBOSOME RECYCLING FACTOR"/>
    <property type="match status" value="1"/>
</dbReference>
<evidence type="ECO:0000256" key="3">
    <source>
        <dbReference type="ARBA" id="ARBA00014063"/>
    </source>
</evidence>
<evidence type="ECO:0000313" key="7">
    <source>
        <dbReference type="EMBL" id="CAK0736031.1"/>
    </source>
</evidence>
<organism evidence="7 8">
    <name type="scientific">Coccomyxa viridis</name>
    <dbReference type="NCBI Taxonomy" id="1274662"/>
    <lineage>
        <taxon>Eukaryota</taxon>
        <taxon>Viridiplantae</taxon>
        <taxon>Chlorophyta</taxon>
        <taxon>core chlorophytes</taxon>
        <taxon>Trebouxiophyceae</taxon>
        <taxon>Trebouxiophyceae incertae sedis</taxon>
        <taxon>Coccomyxaceae</taxon>
        <taxon>Coccomyxa</taxon>
    </lineage>
</organism>
<dbReference type="InterPro" id="IPR023584">
    <property type="entry name" value="Ribosome_recyc_fac_dom"/>
</dbReference>
<dbReference type="PANTHER" id="PTHR20982:SF3">
    <property type="entry name" value="MITOCHONDRIAL RIBOSOME RECYCLING FACTOR PSEUDO 1"/>
    <property type="match status" value="1"/>
</dbReference>
<evidence type="ECO:0000256" key="4">
    <source>
        <dbReference type="ARBA" id="ARBA00022917"/>
    </source>
</evidence>
<accession>A0AAV1HQZ9</accession>
<dbReference type="Gene3D" id="1.10.132.20">
    <property type="entry name" value="Ribosome-recycling factor"/>
    <property type="match status" value="1"/>
</dbReference>
<evidence type="ECO:0000256" key="2">
    <source>
        <dbReference type="ARBA" id="ARBA00005912"/>
    </source>
</evidence>
<evidence type="ECO:0000256" key="1">
    <source>
        <dbReference type="ARBA" id="ARBA00002952"/>
    </source>
</evidence>
<name>A0AAV1HQZ9_9CHLO</name>
<proteinExistence type="inferred from homology"/>
<comment type="function">
    <text evidence="1">Responsible for the release of ribosomes from messenger RNA at the termination of chloroplastic protein biosynthesis.</text>
</comment>
<evidence type="ECO:0000313" key="8">
    <source>
        <dbReference type="Proteomes" id="UP001314263"/>
    </source>
</evidence>
<sequence length="245" mass="27083">MRRILRPLLECVLITEQAQPLRWAKSSYIGWYSGKDPLWVLQQAGFAKKGKQSGKGLAADSADSTQDAIQLDGTRQSMNNAVNHLQEVLAAVRVGRASPGMLDALKVDIYGDRVALKAVGSVSVRDSQMLAVSPFDPQALKLIEKAVRESPLKLNPRLEGQELLIPVPKPNADTIKAMGKMIKQEGESTRQAIRAARRTVLDQVKKLASKDAQRQEEKKVQKLTDDFIRDVDGMCEGKEAELNRI</sequence>
<reference evidence="7 8" key="1">
    <citation type="submission" date="2023-10" db="EMBL/GenBank/DDBJ databases">
        <authorList>
            <person name="Maclean D."/>
            <person name="Macfadyen A."/>
        </authorList>
    </citation>
    <scope>NUCLEOTIDE SEQUENCE [LARGE SCALE GENOMIC DNA]</scope>
</reference>
<protein>
    <recommendedName>
        <fullName evidence="3">Ribosome-recycling factor, chloroplastic</fullName>
    </recommendedName>
    <alternativeName>
        <fullName evidence="5">Ribosome-releasing factor, chloroplastic</fullName>
    </alternativeName>
</protein>
<dbReference type="InterPro" id="IPR036191">
    <property type="entry name" value="RRF_sf"/>
</dbReference>
<dbReference type="Proteomes" id="UP001314263">
    <property type="component" value="Unassembled WGS sequence"/>
</dbReference>
<comment type="similarity">
    <text evidence="2">Belongs to the RRF family.</text>
</comment>
<dbReference type="GO" id="GO:0006412">
    <property type="term" value="P:translation"/>
    <property type="evidence" value="ECO:0007669"/>
    <property type="project" value="UniProtKB-KW"/>
</dbReference>
<dbReference type="GO" id="GO:0005739">
    <property type="term" value="C:mitochondrion"/>
    <property type="evidence" value="ECO:0007669"/>
    <property type="project" value="TreeGrafter"/>
</dbReference>
<dbReference type="GO" id="GO:0043023">
    <property type="term" value="F:ribosomal large subunit binding"/>
    <property type="evidence" value="ECO:0007669"/>
    <property type="project" value="TreeGrafter"/>
</dbReference>
<evidence type="ECO:0000259" key="6">
    <source>
        <dbReference type="Pfam" id="PF01765"/>
    </source>
</evidence>
<keyword evidence="8" id="KW-1185">Reference proteome</keyword>
<keyword evidence="4" id="KW-0648">Protein biosynthesis</keyword>